<dbReference type="AlphaFoldDB" id="A0A926FK83"/>
<name>A0A926FK83_AERHY</name>
<organism evidence="1">
    <name type="scientific">Aeromonas hydrophila</name>
    <dbReference type="NCBI Taxonomy" id="644"/>
    <lineage>
        <taxon>Bacteria</taxon>
        <taxon>Pseudomonadati</taxon>
        <taxon>Pseudomonadota</taxon>
        <taxon>Gammaproteobacteria</taxon>
        <taxon>Aeromonadales</taxon>
        <taxon>Aeromonadaceae</taxon>
        <taxon>Aeromonas</taxon>
    </lineage>
</organism>
<evidence type="ECO:0000313" key="1">
    <source>
        <dbReference type="EMBL" id="MBC8674041.1"/>
    </source>
</evidence>
<accession>A0A926FK83</accession>
<sequence length="48" mass="5472">MISCGSAISALHKNGIKPDIEVQIERTKSIYDFMVNLDDPEYLQDILF</sequence>
<comment type="caution">
    <text evidence="1">The sequence shown here is derived from an EMBL/GenBank/DDBJ whole genome shotgun (WGS) entry which is preliminary data.</text>
</comment>
<proteinExistence type="predicted"/>
<protein>
    <submittedName>
        <fullName evidence="1">Uncharacterized protein</fullName>
    </submittedName>
</protein>
<gene>
    <name evidence="1" type="ORF">H2136_11925</name>
</gene>
<dbReference type="EMBL" id="JACLAN010000005">
    <property type="protein sequence ID" value="MBC8674041.1"/>
    <property type="molecule type" value="Genomic_DNA"/>
</dbReference>
<reference evidence="1" key="1">
    <citation type="submission" date="2020-07" db="EMBL/GenBank/DDBJ databases">
        <title>Carbapenem Resistant Aeromonas hydrophila Carrying blacphA7 Isolated from Two Solid Organ Transplant Patients.</title>
        <authorList>
            <person name="Hilt E."/>
            <person name="Fitzwater S.P."/>
            <person name="Ward K."/>
            <person name="De St Maurice A."/>
            <person name="Chandrasekaran S."/>
            <person name="Garner O.B."/>
            <person name="Yang S."/>
        </authorList>
    </citation>
    <scope>NUCLEOTIDE SEQUENCE</scope>
    <source>
        <strain evidence="1">B-1</strain>
    </source>
</reference>